<dbReference type="Gene3D" id="1.20.140.10">
    <property type="entry name" value="Butyryl-CoA Dehydrogenase, subunit A, domain 3"/>
    <property type="match status" value="1"/>
</dbReference>
<sequence>MLVGFGTGEQQARRLERLASGEVVASFALTEPGAGSAPAGLRTTARHDRGGWVIDGEKCFITNAPIAGLFVVFARTHPAGEDGTGIAAFLVPSDTPGVRVGPHDRKMGQEGAWTATVAFTDVRVPGTALVGGAGRPRARPRNRRTLRFRCGPADRPVRGETVLRDVAVERIYRDVRLLRLYEGTSEIQCLVIGGGLVRAARR</sequence>
<accession>A0ABP6Y973</accession>
<keyword evidence="3 6" id="KW-0285">Flavoprotein</keyword>
<evidence type="ECO:0000313" key="10">
    <source>
        <dbReference type="Proteomes" id="UP001500689"/>
    </source>
</evidence>
<reference evidence="10" key="1">
    <citation type="journal article" date="2019" name="Int. J. Syst. Evol. Microbiol.">
        <title>The Global Catalogue of Microorganisms (GCM) 10K type strain sequencing project: providing services to taxonomists for standard genome sequencing and annotation.</title>
        <authorList>
            <consortium name="The Broad Institute Genomics Platform"/>
            <consortium name="The Broad Institute Genome Sequencing Center for Infectious Disease"/>
            <person name="Wu L."/>
            <person name="Ma J."/>
        </authorList>
    </citation>
    <scope>NUCLEOTIDE SEQUENCE [LARGE SCALE GENOMIC DNA]</scope>
    <source>
        <strain evidence="10">JCM 16898</strain>
    </source>
</reference>
<comment type="similarity">
    <text evidence="2 6">Belongs to the acyl-CoA dehydrogenase family.</text>
</comment>
<evidence type="ECO:0000256" key="2">
    <source>
        <dbReference type="ARBA" id="ARBA00009347"/>
    </source>
</evidence>
<dbReference type="SUPFAM" id="SSF56645">
    <property type="entry name" value="Acyl-CoA dehydrogenase NM domain-like"/>
    <property type="match status" value="1"/>
</dbReference>
<evidence type="ECO:0000256" key="3">
    <source>
        <dbReference type="ARBA" id="ARBA00022630"/>
    </source>
</evidence>
<dbReference type="SUPFAM" id="SSF47203">
    <property type="entry name" value="Acyl-CoA dehydrogenase C-terminal domain-like"/>
    <property type="match status" value="1"/>
</dbReference>
<dbReference type="RefSeq" id="WP_344868072.1">
    <property type="nucleotide sequence ID" value="NZ_BAAAZN010000023.1"/>
</dbReference>
<dbReference type="Gene3D" id="1.10.540.10">
    <property type="entry name" value="Acyl-CoA dehydrogenase/oxidase, N-terminal domain"/>
    <property type="match status" value="1"/>
</dbReference>
<evidence type="ECO:0000256" key="5">
    <source>
        <dbReference type="ARBA" id="ARBA00023002"/>
    </source>
</evidence>
<evidence type="ECO:0000259" key="8">
    <source>
        <dbReference type="Pfam" id="PF02770"/>
    </source>
</evidence>
<gene>
    <name evidence="9" type="ORF">GCM10022222_75160</name>
</gene>
<keyword evidence="10" id="KW-1185">Reference proteome</keyword>
<dbReference type="CDD" id="cd00567">
    <property type="entry name" value="ACAD"/>
    <property type="match status" value="1"/>
</dbReference>
<evidence type="ECO:0000256" key="6">
    <source>
        <dbReference type="RuleBase" id="RU362125"/>
    </source>
</evidence>
<dbReference type="InterPro" id="IPR037069">
    <property type="entry name" value="AcylCoA_DH/ox_N_sf"/>
</dbReference>
<dbReference type="InterPro" id="IPR006091">
    <property type="entry name" value="Acyl-CoA_Oxase/DH_mid-dom"/>
</dbReference>
<dbReference type="InterPro" id="IPR036250">
    <property type="entry name" value="AcylCo_DH-like_C"/>
</dbReference>
<keyword evidence="4 6" id="KW-0274">FAD</keyword>
<dbReference type="PANTHER" id="PTHR43884">
    <property type="entry name" value="ACYL-COA DEHYDROGENASE"/>
    <property type="match status" value="1"/>
</dbReference>
<comment type="cofactor">
    <cofactor evidence="1 6">
        <name>FAD</name>
        <dbReference type="ChEBI" id="CHEBI:57692"/>
    </cofactor>
</comment>
<dbReference type="InterPro" id="IPR009075">
    <property type="entry name" value="AcylCo_DH/oxidase_C"/>
</dbReference>
<evidence type="ECO:0000313" key="9">
    <source>
        <dbReference type="EMBL" id="GAA3579320.1"/>
    </source>
</evidence>
<evidence type="ECO:0000256" key="4">
    <source>
        <dbReference type="ARBA" id="ARBA00022827"/>
    </source>
</evidence>
<comment type="caution">
    <text evidence="9">The sequence shown here is derived from an EMBL/GenBank/DDBJ whole genome shotgun (WGS) entry which is preliminary data.</text>
</comment>
<dbReference type="Proteomes" id="UP001500689">
    <property type="component" value="Unassembled WGS sequence"/>
</dbReference>
<name>A0ABP6Y973_9PSEU</name>
<proteinExistence type="inferred from homology"/>
<dbReference type="PANTHER" id="PTHR43884:SF20">
    <property type="entry name" value="ACYL-COA DEHYDROGENASE FADE28"/>
    <property type="match status" value="1"/>
</dbReference>
<feature type="domain" description="Acyl-CoA dehydrogenase/oxidase C-terminal" evidence="7">
    <location>
        <begin position="162"/>
        <end position="193"/>
    </location>
</feature>
<protein>
    <recommendedName>
        <fullName evidence="11">Acyl-CoA dehydrogenase</fullName>
    </recommendedName>
</protein>
<organism evidence="9 10">
    <name type="scientific">Amycolatopsis ultiminotia</name>
    <dbReference type="NCBI Taxonomy" id="543629"/>
    <lineage>
        <taxon>Bacteria</taxon>
        <taxon>Bacillati</taxon>
        <taxon>Actinomycetota</taxon>
        <taxon>Actinomycetes</taxon>
        <taxon>Pseudonocardiales</taxon>
        <taxon>Pseudonocardiaceae</taxon>
        <taxon>Amycolatopsis</taxon>
    </lineage>
</organism>
<dbReference type="EMBL" id="BAAAZN010000023">
    <property type="protein sequence ID" value="GAA3579320.1"/>
    <property type="molecule type" value="Genomic_DNA"/>
</dbReference>
<dbReference type="InterPro" id="IPR009100">
    <property type="entry name" value="AcylCoA_DH/oxidase_NM_dom_sf"/>
</dbReference>
<evidence type="ECO:0000259" key="7">
    <source>
        <dbReference type="Pfam" id="PF00441"/>
    </source>
</evidence>
<feature type="domain" description="Acyl-CoA oxidase/dehydrogenase middle" evidence="8">
    <location>
        <begin position="26"/>
        <end position="122"/>
    </location>
</feature>
<keyword evidence="5 6" id="KW-0560">Oxidoreductase</keyword>
<dbReference type="Pfam" id="PF02770">
    <property type="entry name" value="Acyl-CoA_dh_M"/>
    <property type="match status" value="1"/>
</dbReference>
<evidence type="ECO:0008006" key="11">
    <source>
        <dbReference type="Google" id="ProtNLM"/>
    </source>
</evidence>
<dbReference type="Gene3D" id="2.40.110.10">
    <property type="entry name" value="Butyryl-CoA Dehydrogenase, subunit A, domain 2"/>
    <property type="match status" value="1"/>
</dbReference>
<dbReference type="InterPro" id="IPR046373">
    <property type="entry name" value="Acyl-CoA_Oxase/DH_mid-dom_sf"/>
</dbReference>
<evidence type="ECO:0000256" key="1">
    <source>
        <dbReference type="ARBA" id="ARBA00001974"/>
    </source>
</evidence>
<dbReference type="Pfam" id="PF00441">
    <property type="entry name" value="Acyl-CoA_dh_1"/>
    <property type="match status" value="1"/>
</dbReference>